<dbReference type="Proteomes" id="UP001175228">
    <property type="component" value="Unassembled WGS sequence"/>
</dbReference>
<evidence type="ECO:0000313" key="3">
    <source>
        <dbReference type="Proteomes" id="UP001175228"/>
    </source>
</evidence>
<organism evidence="2 3">
    <name type="scientific">Armillaria luteobubalina</name>
    <dbReference type="NCBI Taxonomy" id="153913"/>
    <lineage>
        <taxon>Eukaryota</taxon>
        <taxon>Fungi</taxon>
        <taxon>Dikarya</taxon>
        <taxon>Basidiomycota</taxon>
        <taxon>Agaricomycotina</taxon>
        <taxon>Agaricomycetes</taxon>
        <taxon>Agaricomycetidae</taxon>
        <taxon>Agaricales</taxon>
        <taxon>Marasmiineae</taxon>
        <taxon>Physalacriaceae</taxon>
        <taxon>Armillaria</taxon>
    </lineage>
</organism>
<proteinExistence type="predicted"/>
<reference evidence="2" key="1">
    <citation type="submission" date="2023-06" db="EMBL/GenBank/DDBJ databases">
        <authorList>
            <consortium name="Lawrence Berkeley National Laboratory"/>
            <person name="Ahrendt S."/>
            <person name="Sahu N."/>
            <person name="Indic B."/>
            <person name="Wong-Bajracharya J."/>
            <person name="Merenyi Z."/>
            <person name="Ke H.-M."/>
            <person name="Monk M."/>
            <person name="Kocsube S."/>
            <person name="Drula E."/>
            <person name="Lipzen A."/>
            <person name="Balint B."/>
            <person name="Henrissat B."/>
            <person name="Andreopoulos B."/>
            <person name="Martin F.M."/>
            <person name="Harder C.B."/>
            <person name="Rigling D."/>
            <person name="Ford K.L."/>
            <person name="Foster G.D."/>
            <person name="Pangilinan J."/>
            <person name="Papanicolaou A."/>
            <person name="Barry K."/>
            <person name="LaButti K."/>
            <person name="Viragh M."/>
            <person name="Koriabine M."/>
            <person name="Yan M."/>
            <person name="Riley R."/>
            <person name="Champramary S."/>
            <person name="Plett K.L."/>
            <person name="Tsai I.J."/>
            <person name="Slot J."/>
            <person name="Sipos G."/>
            <person name="Plett J."/>
            <person name="Nagy L.G."/>
            <person name="Grigoriev I.V."/>
        </authorList>
    </citation>
    <scope>NUCLEOTIDE SEQUENCE</scope>
    <source>
        <strain evidence="2">HWK02</strain>
    </source>
</reference>
<comment type="caution">
    <text evidence="2">The sequence shown here is derived from an EMBL/GenBank/DDBJ whole genome shotgun (WGS) entry which is preliminary data.</text>
</comment>
<evidence type="ECO:0000256" key="1">
    <source>
        <dbReference type="SAM" id="SignalP"/>
    </source>
</evidence>
<gene>
    <name evidence="2" type="ORF">EDD18DRAFT_449093</name>
</gene>
<accession>A0AA39PXW4</accession>
<feature type="chain" id="PRO_5041211854" evidence="1">
    <location>
        <begin position="29"/>
        <end position="152"/>
    </location>
</feature>
<dbReference type="EMBL" id="JAUEPU010000028">
    <property type="protein sequence ID" value="KAK0492622.1"/>
    <property type="molecule type" value="Genomic_DNA"/>
</dbReference>
<keyword evidence="1" id="KW-0732">Signal</keyword>
<feature type="signal peptide" evidence="1">
    <location>
        <begin position="1"/>
        <end position="28"/>
    </location>
</feature>
<name>A0AA39PXW4_9AGAR</name>
<protein>
    <submittedName>
        <fullName evidence="2">Uncharacterized protein</fullName>
    </submittedName>
</protein>
<sequence length="152" mass="16385">MASPRDRVSLKMLRLILLSFLHFPFSLGFRFDNFTGTVPMWMPITLSWNRDASDTAQITFKITCITASQIQSTVGPFVSTTDTTQPDGTLNATFTRQGPCVITANAPNSSTIATSQIFVVAPASISGSSSSLYVTAGQYRAISGFLSSLRMG</sequence>
<evidence type="ECO:0000313" key="2">
    <source>
        <dbReference type="EMBL" id="KAK0492622.1"/>
    </source>
</evidence>
<dbReference type="AlphaFoldDB" id="A0AA39PXW4"/>
<keyword evidence="3" id="KW-1185">Reference proteome</keyword>